<evidence type="ECO:0000313" key="3">
    <source>
        <dbReference type="Proteomes" id="UP000288429"/>
    </source>
</evidence>
<evidence type="ECO:0000256" key="1">
    <source>
        <dbReference type="SAM" id="MobiDB-lite"/>
    </source>
</evidence>
<name>A0A428RWJ1_9HYPO</name>
<dbReference type="Proteomes" id="UP000288429">
    <property type="component" value="Unassembled WGS sequence"/>
</dbReference>
<organism evidence="2 3">
    <name type="scientific">Fusarium ambrosium</name>
    <dbReference type="NCBI Taxonomy" id="131363"/>
    <lineage>
        <taxon>Eukaryota</taxon>
        <taxon>Fungi</taxon>
        <taxon>Dikarya</taxon>
        <taxon>Ascomycota</taxon>
        <taxon>Pezizomycotina</taxon>
        <taxon>Sordariomycetes</taxon>
        <taxon>Hypocreomycetidae</taxon>
        <taxon>Hypocreales</taxon>
        <taxon>Nectriaceae</taxon>
        <taxon>Fusarium</taxon>
        <taxon>Fusarium solani species complex</taxon>
    </lineage>
</organism>
<feature type="region of interest" description="Disordered" evidence="1">
    <location>
        <begin position="426"/>
        <end position="450"/>
    </location>
</feature>
<dbReference type="EMBL" id="NIZV01000727">
    <property type="protein sequence ID" value="RSL81894.1"/>
    <property type="molecule type" value="Genomic_DNA"/>
</dbReference>
<gene>
    <name evidence="2" type="ORF">CDV31_016989</name>
</gene>
<accession>A0A428RWJ1</accession>
<feature type="compositionally biased region" description="Acidic residues" evidence="1">
    <location>
        <begin position="426"/>
        <end position="438"/>
    </location>
</feature>
<dbReference type="AlphaFoldDB" id="A0A428RWJ1"/>
<reference evidence="2 3" key="1">
    <citation type="submission" date="2017-06" db="EMBL/GenBank/DDBJ databases">
        <title>Cmopartive genomic analysis of Ambrosia Fusariam Clade fungi.</title>
        <authorList>
            <person name="Stajich J.E."/>
            <person name="Carrillo J."/>
            <person name="Kijimoto T."/>
            <person name="Eskalen A."/>
            <person name="O'Donnell K."/>
            <person name="Kasson M."/>
        </authorList>
    </citation>
    <scope>NUCLEOTIDE SEQUENCE [LARGE SCALE GENOMIC DNA]</scope>
    <source>
        <strain evidence="2 3">NRRL 20438</strain>
    </source>
</reference>
<sequence length="455" mass="51630">MSHLQDAIQVLCPSHRFWEQSSPDQMYPMTMYYGSFLSGPNCCQPGNIDPSLTLLSTTSRAFEGAQGITLSCVSEAPHLAADAPDMFTECWVFDPRELICEECPLQDSSRSAAPLPSGVDQGTTMPVPYQAPAVCHMRSEQQQCQYGSPRLAKETGHNQGITDVMNQQRASPTVSIADFPSNWSEGDAPAHMMPWDPSLIFRGEVLAEPFDQGPFNYRGLRSDAPDGEVLLAPDDWEMTYATEEENFPALPDEASTWYLPDPEDNYCRFTGGKSFEDFEKLPEHERRSVFRAYLVETTPILIQEPIAWTSHESIDSFLLLKNEARDNEAGQRLLQEARQVFYEENSFIVFWSDLDRFFDDLLGQWTDATPVKSLVRRITVRIERHECGCGNLGDYLHRAHHFATNLESITFEWWDSWKHWESNNIEEESVGDGTDDDESGRTLKESSSIGSVWEF</sequence>
<proteinExistence type="predicted"/>
<protein>
    <submittedName>
        <fullName evidence="2">Uncharacterized protein</fullName>
    </submittedName>
</protein>
<evidence type="ECO:0000313" key="2">
    <source>
        <dbReference type="EMBL" id="RSL81894.1"/>
    </source>
</evidence>
<keyword evidence="3" id="KW-1185">Reference proteome</keyword>
<comment type="caution">
    <text evidence="2">The sequence shown here is derived from an EMBL/GenBank/DDBJ whole genome shotgun (WGS) entry which is preliminary data.</text>
</comment>